<keyword evidence="3" id="KW-1185">Reference proteome</keyword>
<dbReference type="RefSeq" id="WP_135208755.1">
    <property type="nucleotide sequence ID" value="NZ_SPVF01000240.1"/>
</dbReference>
<sequence length="231" mass="25919">MEAMTAPAARKPAAAPPQRTFMRDVRVLRRPLVVALVAFLIAVLLIGATGWMRRRAQFDLEQARRVHEAALYKLQNTERERREINLYQPRFLALREQGMVGQENRLAWIDTIRRSQATRRLLSVSYEIEPQQAVTMSAPIALGDYQLRASRMELHMGLLHELDLFNLLDDLRAAGLYTVQECRMKRLEVPPDAANAPRLSADCTLNWATLGPAPPPPAPAAMNTVPGAPPP</sequence>
<evidence type="ECO:0000256" key="1">
    <source>
        <dbReference type="SAM" id="Phobius"/>
    </source>
</evidence>
<dbReference type="OrthoDB" id="8527869at2"/>
<proteinExistence type="predicted"/>
<gene>
    <name evidence="2" type="ORF">E4L96_18840</name>
</gene>
<evidence type="ECO:0000313" key="2">
    <source>
        <dbReference type="EMBL" id="TFW14828.1"/>
    </source>
</evidence>
<dbReference type="EMBL" id="SPVF01000240">
    <property type="protein sequence ID" value="TFW14828.1"/>
    <property type="molecule type" value="Genomic_DNA"/>
</dbReference>
<organism evidence="2 3">
    <name type="scientific">Zemynaea arenosa</name>
    <dbReference type="NCBI Taxonomy" id="2561931"/>
    <lineage>
        <taxon>Bacteria</taxon>
        <taxon>Pseudomonadati</taxon>
        <taxon>Pseudomonadota</taxon>
        <taxon>Betaproteobacteria</taxon>
        <taxon>Burkholderiales</taxon>
        <taxon>Oxalobacteraceae</taxon>
        <taxon>Telluria group</taxon>
        <taxon>Zemynaea</taxon>
    </lineage>
</organism>
<accession>A0A4Y9S5Q7</accession>
<comment type="caution">
    <text evidence="2">The sequence shown here is derived from an EMBL/GenBank/DDBJ whole genome shotgun (WGS) entry which is preliminary data.</text>
</comment>
<feature type="transmembrane region" description="Helical" evidence="1">
    <location>
        <begin position="32"/>
        <end position="52"/>
    </location>
</feature>
<dbReference type="AlphaFoldDB" id="A0A4Y9S5Q7"/>
<reference evidence="2 3" key="1">
    <citation type="submission" date="2019-03" db="EMBL/GenBank/DDBJ databases">
        <title>Draft Genome Sequence of Massilia arenosa sp. nov., a Novel Massilia Species Isolated from a Sandy-loam Maize Soil.</title>
        <authorList>
            <person name="Raths R."/>
            <person name="Peta V."/>
            <person name="Bucking H."/>
        </authorList>
    </citation>
    <scope>NUCLEOTIDE SEQUENCE [LARGE SCALE GENOMIC DNA]</scope>
    <source>
        <strain evidence="2 3">MC02</strain>
    </source>
</reference>
<keyword evidence="1" id="KW-0812">Transmembrane</keyword>
<name>A0A4Y9S5Q7_9BURK</name>
<dbReference type="Proteomes" id="UP000298438">
    <property type="component" value="Unassembled WGS sequence"/>
</dbReference>
<keyword evidence="1" id="KW-0472">Membrane</keyword>
<keyword evidence="1" id="KW-1133">Transmembrane helix</keyword>
<protein>
    <submittedName>
        <fullName evidence="2">Uncharacterized protein</fullName>
    </submittedName>
</protein>
<evidence type="ECO:0000313" key="3">
    <source>
        <dbReference type="Proteomes" id="UP000298438"/>
    </source>
</evidence>